<comment type="caution">
    <text evidence="1">The sequence shown here is derived from an EMBL/GenBank/DDBJ whole genome shotgun (WGS) entry which is preliminary data.</text>
</comment>
<dbReference type="EMBL" id="CAJOBJ010214344">
    <property type="protein sequence ID" value="CAF5018536.1"/>
    <property type="molecule type" value="Genomic_DNA"/>
</dbReference>
<name>A0A8S3DIE1_9BILA</name>
<proteinExistence type="predicted"/>
<evidence type="ECO:0000313" key="1">
    <source>
        <dbReference type="EMBL" id="CAF5018536.1"/>
    </source>
</evidence>
<gene>
    <name evidence="1" type="ORF">GIL414_LOCUS58253</name>
</gene>
<accession>A0A8S3DIE1</accession>
<sequence length="59" mass="7017">ISAPIIKDYAYNRRQRERTTFDPHEETPRLLQIFTDTKHPTRYQIASICENLNGLPCRK</sequence>
<reference evidence="1" key="1">
    <citation type="submission" date="2021-02" db="EMBL/GenBank/DDBJ databases">
        <authorList>
            <person name="Nowell W R."/>
        </authorList>
    </citation>
    <scope>NUCLEOTIDE SEQUENCE</scope>
</reference>
<dbReference type="AlphaFoldDB" id="A0A8S3DIE1"/>
<feature type="non-terminal residue" evidence="1">
    <location>
        <position position="59"/>
    </location>
</feature>
<organism evidence="1 2">
    <name type="scientific">Rotaria magnacalcarata</name>
    <dbReference type="NCBI Taxonomy" id="392030"/>
    <lineage>
        <taxon>Eukaryota</taxon>
        <taxon>Metazoa</taxon>
        <taxon>Spiralia</taxon>
        <taxon>Gnathifera</taxon>
        <taxon>Rotifera</taxon>
        <taxon>Eurotatoria</taxon>
        <taxon>Bdelloidea</taxon>
        <taxon>Philodinida</taxon>
        <taxon>Philodinidae</taxon>
        <taxon>Rotaria</taxon>
    </lineage>
</organism>
<feature type="non-terminal residue" evidence="1">
    <location>
        <position position="1"/>
    </location>
</feature>
<dbReference type="Proteomes" id="UP000681720">
    <property type="component" value="Unassembled WGS sequence"/>
</dbReference>
<dbReference type="Gene3D" id="1.10.10.60">
    <property type="entry name" value="Homeodomain-like"/>
    <property type="match status" value="1"/>
</dbReference>
<protein>
    <submittedName>
        <fullName evidence="1">Uncharacterized protein</fullName>
    </submittedName>
</protein>
<evidence type="ECO:0000313" key="2">
    <source>
        <dbReference type="Proteomes" id="UP000681720"/>
    </source>
</evidence>